<reference evidence="1" key="1">
    <citation type="journal article" date="2023" name="Mol. Biol. Evol.">
        <title>Third-Generation Sequencing Reveals the Adaptive Role of the Epigenome in Three Deep-Sea Polychaetes.</title>
        <authorList>
            <person name="Perez M."/>
            <person name="Aroh O."/>
            <person name="Sun Y."/>
            <person name="Lan Y."/>
            <person name="Juniper S.K."/>
            <person name="Young C.R."/>
            <person name="Angers B."/>
            <person name="Qian P.Y."/>
        </authorList>
    </citation>
    <scope>NUCLEOTIDE SEQUENCE</scope>
    <source>
        <strain evidence="1">R07B-5</strain>
    </source>
</reference>
<dbReference type="AlphaFoldDB" id="A0AAD9UD11"/>
<dbReference type="Proteomes" id="UP001209878">
    <property type="component" value="Unassembled WGS sequence"/>
</dbReference>
<gene>
    <name evidence="1" type="ORF">NP493_249g05000</name>
</gene>
<proteinExistence type="predicted"/>
<sequence length="105" mass="11355">MRDDSGPSAVNTTCKVTCCCISLPSDVFKTSLQCTQPETACLAGVSSTMVAPALFRSSMSINCHDRNNASPIQLVDAVFLESSLGWRYGILAIVVQFIMCSNWIE</sequence>
<organism evidence="1 2">
    <name type="scientific">Ridgeia piscesae</name>
    <name type="common">Tubeworm</name>
    <dbReference type="NCBI Taxonomy" id="27915"/>
    <lineage>
        <taxon>Eukaryota</taxon>
        <taxon>Metazoa</taxon>
        <taxon>Spiralia</taxon>
        <taxon>Lophotrochozoa</taxon>
        <taxon>Annelida</taxon>
        <taxon>Polychaeta</taxon>
        <taxon>Sedentaria</taxon>
        <taxon>Canalipalpata</taxon>
        <taxon>Sabellida</taxon>
        <taxon>Siboglinidae</taxon>
        <taxon>Ridgeia</taxon>
    </lineage>
</organism>
<keyword evidence="2" id="KW-1185">Reference proteome</keyword>
<protein>
    <submittedName>
        <fullName evidence="1">Uncharacterized protein</fullName>
    </submittedName>
</protein>
<comment type="caution">
    <text evidence="1">The sequence shown here is derived from an EMBL/GenBank/DDBJ whole genome shotgun (WGS) entry which is preliminary data.</text>
</comment>
<evidence type="ECO:0000313" key="2">
    <source>
        <dbReference type="Proteomes" id="UP001209878"/>
    </source>
</evidence>
<evidence type="ECO:0000313" key="1">
    <source>
        <dbReference type="EMBL" id="KAK2184893.1"/>
    </source>
</evidence>
<dbReference type="EMBL" id="JAODUO010000249">
    <property type="protein sequence ID" value="KAK2184893.1"/>
    <property type="molecule type" value="Genomic_DNA"/>
</dbReference>
<name>A0AAD9UD11_RIDPI</name>
<accession>A0AAD9UD11</accession>